<evidence type="ECO:0000313" key="1">
    <source>
        <dbReference type="EMBL" id="MFD0963686.1"/>
    </source>
</evidence>
<accession>A0ABW3I1R4</accession>
<protein>
    <recommendedName>
        <fullName evidence="3">Lipoprotein</fullName>
    </recommendedName>
</protein>
<dbReference type="Proteomes" id="UP001596997">
    <property type="component" value="Unassembled WGS sequence"/>
</dbReference>
<dbReference type="RefSeq" id="WP_377714643.1">
    <property type="nucleotide sequence ID" value="NZ_JBHTJM010000006.1"/>
</dbReference>
<sequence length="160" mass="18320">MIYRIIAIMLFVSSIACKKEPVVHETSNNQQEIKKDSTLNKKIAIKKSAPLVDDWAEIAGLELEINQLFSREISTVKDIELLKTKLEELKKSIPEKFKKPAIEARVKVLETETLMLEQGLKDNVVTNVDTQLNKVLLAYNTFVGQIEALIIKEKDYELYK</sequence>
<evidence type="ECO:0008006" key="3">
    <source>
        <dbReference type="Google" id="ProtNLM"/>
    </source>
</evidence>
<gene>
    <name evidence="1" type="ORF">ACFQ1O_06690</name>
</gene>
<reference evidence="2" key="1">
    <citation type="journal article" date="2019" name="Int. J. Syst. Evol. Microbiol.">
        <title>The Global Catalogue of Microorganisms (GCM) 10K type strain sequencing project: providing services to taxonomists for standard genome sequencing and annotation.</title>
        <authorList>
            <consortium name="The Broad Institute Genomics Platform"/>
            <consortium name="The Broad Institute Genome Sequencing Center for Infectious Disease"/>
            <person name="Wu L."/>
            <person name="Ma J."/>
        </authorList>
    </citation>
    <scope>NUCLEOTIDE SEQUENCE [LARGE SCALE GENOMIC DNA]</scope>
    <source>
        <strain evidence="2">CCUG 62114</strain>
    </source>
</reference>
<keyword evidence="2" id="KW-1185">Reference proteome</keyword>
<evidence type="ECO:0000313" key="2">
    <source>
        <dbReference type="Proteomes" id="UP001596997"/>
    </source>
</evidence>
<dbReference type="PROSITE" id="PS51257">
    <property type="entry name" value="PROKAR_LIPOPROTEIN"/>
    <property type="match status" value="1"/>
</dbReference>
<dbReference type="EMBL" id="JBHTJM010000006">
    <property type="protein sequence ID" value="MFD0963686.1"/>
    <property type="molecule type" value="Genomic_DNA"/>
</dbReference>
<organism evidence="1 2">
    <name type="scientific">Pseudofulvibacter geojedonensis</name>
    <dbReference type="NCBI Taxonomy" id="1123758"/>
    <lineage>
        <taxon>Bacteria</taxon>
        <taxon>Pseudomonadati</taxon>
        <taxon>Bacteroidota</taxon>
        <taxon>Flavobacteriia</taxon>
        <taxon>Flavobacteriales</taxon>
        <taxon>Flavobacteriaceae</taxon>
        <taxon>Pseudofulvibacter</taxon>
    </lineage>
</organism>
<name>A0ABW3I1R4_9FLAO</name>
<proteinExistence type="predicted"/>
<comment type="caution">
    <text evidence="1">The sequence shown here is derived from an EMBL/GenBank/DDBJ whole genome shotgun (WGS) entry which is preliminary data.</text>
</comment>